<gene>
    <name evidence="1" type="primary">ORF27695</name>
</gene>
<evidence type="ECO:0000313" key="1">
    <source>
        <dbReference type="EMBL" id="CEK56459.1"/>
    </source>
</evidence>
<organism evidence="1">
    <name type="scientific">Arion vulgaris</name>
    <dbReference type="NCBI Taxonomy" id="1028688"/>
    <lineage>
        <taxon>Eukaryota</taxon>
        <taxon>Metazoa</taxon>
        <taxon>Spiralia</taxon>
        <taxon>Lophotrochozoa</taxon>
        <taxon>Mollusca</taxon>
        <taxon>Gastropoda</taxon>
        <taxon>Heterobranchia</taxon>
        <taxon>Euthyneura</taxon>
        <taxon>Panpulmonata</taxon>
        <taxon>Eupulmonata</taxon>
        <taxon>Stylommatophora</taxon>
        <taxon>Helicina</taxon>
        <taxon>Arionoidea</taxon>
        <taxon>Arionidae</taxon>
        <taxon>Arion</taxon>
    </lineage>
</organism>
<proteinExistence type="predicted"/>
<accession>A0A0B6YJY9</accession>
<feature type="non-terminal residue" evidence="1">
    <location>
        <position position="1"/>
    </location>
</feature>
<dbReference type="AlphaFoldDB" id="A0A0B6YJY9"/>
<sequence>VKISAVDVDKSYKVNTVGVDKVYKVNTANIHECLISTKAALLKKLKELKSASV</sequence>
<name>A0A0B6YJY9_9EUPU</name>
<protein>
    <submittedName>
        <fullName evidence="1">Uncharacterized protein</fullName>
    </submittedName>
</protein>
<reference evidence="1" key="1">
    <citation type="submission" date="2014-12" db="EMBL/GenBank/DDBJ databases">
        <title>Insight into the proteome of Arion vulgaris.</title>
        <authorList>
            <person name="Aradska J."/>
            <person name="Bulat T."/>
            <person name="Smidak R."/>
            <person name="Sarate P."/>
            <person name="Gangsoo J."/>
            <person name="Sialana F."/>
            <person name="Bilban M."/>
            <person name="Lubec G."/>
        </authorList>
    </citation>
    <scope>NUCLEOTIDE SEQUENCE</scope>
    <source>
        <tissue evidence="1">Skin</tissue>
    </source>
</reference>
<dbReference type="EMBL" id="HACG01009594">
    <property type="protein sequence ID" value="CEK56459.1"/>
    <property type="molecule type" value="Transcribed_RNA"/>
</dbReference>